<dbReference type="GO" id="GO:0031177">
    <property type="term" value="F:phosphopantetheine binding"/>
    <property type="evidence" value="ECO:0007669"/>
    <property type="project" value="InterPro"/>
</dbReference>
<proteinExistence type="predicted"/>
<dbReference type="AlphaFoldDB" id="A0A0H2ZG18"/>
<dbReference type="BioCyc" id="PAER208963:G1G74-925-MONOMER"/>
<feature type="domain" description="Carrier" evidence="3">
    <location>
        <begin position="504"/>
        <end position="579"/>
    </location>
</feature>
<dbReference type="Pfam" id="PF07993">
    <property type="entry name" value="NAD_binding_4"/>
    <property type="match status" value="1"/>
</dbReference>
<dbReference type="InterPro" id="IPR045851">
    <property type="entry name" value="AMP-bd_C_sf"/>
</dbReference>
<dbReference type="SUPFAM" id="SSF56801">
    <property type="entry name" value="Acetyl-CoA synthetase-like"/>
    <property type="match status" value="1"/>
</dbReference>
<dbReference type="InterPro" id="IPR009081">
    <property type="entry name" value="PP-bd_ACP"/>
</dbReference>
<dbReference type="Gene3D" id="3.40.50.12780">
    <property type="entry name" value="N-terminal domain of ligase-like"/>
    <property type="match status" value="1"/>
</dbReference>
<dbReference type="PROSITE" id="PS50075">
    <property type="entry name" value="CARRIER"/>
    <property type="match status" value="1"/>
</dbReference>
<dbReference type="InterPro" id="IPR036291">
    <property type="entry name" value="NAD(P)-bd_dom_sf"/>
</dbReference>
<dbReference type="PROSITE" id="PS00455">
    <property type="entry name" value="AMP_BINDING"/>
    <property type="match status" value="1"/>
</dbReference>
<protein>
    <submittedName>
        <fullName evidence="4">Putative nonribosomal peptide synthetase</fullName>
    </submittedName>
</protein>
<gene>
    <name evidence="4" type="ordered locus">PA14_11140</name>
</gene>
<dbReference type="InterPro" id="IPR010080">
    <property type="entry name" value="Thioester_reductase-like_dom"/>
</dbReference>
<dbReference type="EMBL" id="CP000438">
    <property type="protein sequence ID" value="ABJ13350.1"/>
    <property type="molecule type" value="Genomic_DNA"/>
</dbReference>
<name>A0A0H2ZG18_PSEAB</name>
<dbReference type="PANTHER" id="PTHR44845">
    <property type="entry name" value="CARRIER DOMAIN-CONTAINING PROTEIN"/>
    <property type="match status" value="1"/>
</dbReference>
<accession>A0A0H2ZG18</accession>
<dbReference type="InterPro" id="IPR010071">
    <property type="entry name" value="AA_adenyl_dom"/>
</dbReference>
<dbReference type="Gene3D" id="3.30.300.30">
    <property type="match status" value="1"/>
</dbReference>
<dbReference type="InterPro" id="IPR020806">
    <property type="entry name" value="PKS_PP-bd"/>
</dbReference>
<reference evidence="4 5" key="1">
    <citation type="journal article" date="2006" name="Genome Biol.">
        <title>Genomic analysis reveals that Pseudomonas aeruginosa virulence is combinatorial.</title>
        <authorList>
            <person name="Lee D.G."/>
            <person name="Urbach J.M."/>
            <person name="Wu G."/>
            <person name="Liberati N.T."/>
            <person name="Feinbaum R.L."/>
            <person name="Miyata S."/>
            <person name="Diggins L.T."/>
            <person name="He J."/>
            <person name="Saucier M."/>
            <person name="Deziel E."/>
            <person name="Friedman L."/>
            <person name="Li L."/>
            <person name="Grills G."/>
            <person name="Montgomery K."/>
            <person name="Kucherlapati R."/>
            <person name="Rahme L.G."/>
            <person name="Ausubel F.M."/>
        </authorList>
    </citation>
    <scope>NUCLEOTIDE SEQUENCE [LARGE SCALE GENOMIC DNA]</scope>
    <source>
        <strain evidence="4 5">UCBPP-PA14</strain>
    </source>
</reference>
<dbReference type="InterPro" id="IPR020845">
    <property type="entry name" value="AMP-binding_CS"/>
</dbReference>
<dbReference type="NCBIfam" id="TIGR01733">
    <property type="entry name" value="AA-adenyl-dom"/>
    <property type="match status" value="1"/>
</dbReference>
<dbReference type="KEGG" id="pau:PA14_11140"/>
<dbReference type="Gene3D" id="3.40.50.720">
    <property type="entry name" value="NAD(P)-binding Rossmann-like Domain"/>
    <property type="match status" value="1"/>
</dbReference>
<evidence type="ECO:0000259" key="3">
    <source>
        <dbReference type="PROSITE" id="PS50075"/>
    </source>
</evidence>
<dbReference type="InterPro" id="IPR006162">
    <property type="entry name" value="Ppantetheine_attach_site"/>
</dbReference>
<dbReference type="PANTHER" id="PTHR44845:SF6">
    <property type="entry name" value="BETA-ALANINE-ACTIVATING ENZYME"/>
    <property type="match status" value="1"/>
</dbReference>
<keyword evidence="2" id="KW-0597">Phosphoprotein</keyword>
<dbReference type="Gene3D" id="1.10.1200.10">
    <property type="entry name" value="ACP-like"/>
    <property type="match status" value="1"/>
</dbReference>
<dbReference type="SUPFAM" id="SSF51735">
    <property type="entry name" value="NAD(P)-binding Rossmann-fold domains"/>
    <property type="match status" value="1"/>
</dbReference>
<dbReference type="InterPro" id="IPR013120">
    <property type="entry name" value="FAR_NAD-bd"/>
</dbReference>
<evidence type="ECO:0000313" key="5">
    <source>
        <dbReference type="Proteomes" id="UP000000653"/>
    </source>
</evidence>
<dbReference type="InterPro" id="IPR000873">
    <property type="entry name" value="AMP-dep_synth/lig_dom"/>
</dbReference>
<dbReference type="InterPro" id="IPR025110">
    <property type="entry name" value="AMP-bd_C"/>
</dbReference>
<sequence length="991" mass="110574">MSKDSVLGLFRQHADTHPERPALVDRERSFSYRELDRLSDRLAAHLARRGVARGERLPLLAERSAELVIAILAAAKCAAAYVPVDRRQPDRRKQEILRQCQAPVALATQAEDLPGQPVEVIAQVLATSAAGAAPRPALDGSEALYVIFTSGTTGEPKGVVIESRSLSNLVDWHNRRFEMDQRSRTTLMAGVGFDVCQWEIWSTLCAGACLHLVPDEVRPDPAALLAFFAEQRISHAFAPTVMVPALVEQPAPPSLALRYLFCAGEKLPPVATGGLPYTVVDYYGPTEATVFATCRIVDAEAHRRPASIGTPIDGCEAFILDADDRPCHGDRPGELNLAGVCLAREYLRDPDMTARRFHYSQALRRRLYRTGDKARWLADGSLQFLGRLDDQVKIRGHRVELGDVEAALLRQPAIHGAVVLAHADPRCGSQQLSAFVVPRQRGGDARAVLAAIKTALRQELPDYMLPSRYLSLDSLPTTVNGKIDRQALRRRLEEQCQERLDEQRFGTPGELQVALAWQEVLGHTDFGLDDSFFEVGGHSLLAAALVRELSRRFGNRAYIHDIYRTPSVRQLAASLARRAGEAPPALDSEPAQELQRDVRLPADVDFSRPMDTAQLLAPRHILLTGASGLMGAHLLAELLASREADLHCPVRAQNDAHALERLRQAARQHRIELAESDWRRVRAYAADLAEPGFGLPAETYRELAGSVDQVFHSASAVNFIQPYSYMKRDNVEGLGQVLRFCASGRCKPLMLLSSISVYSWGHLHTGKRLMREDDDIDQNLPAVVTDMGYVRSKWVMEKIADLAAERGLPLMTFRLGYATCHSRTGAHADYQWWSRLARTCLEYRAVPLLRELREGLTTVDYMVEAISVIARQPSALGKKFNLVPSIPRCLTLDEFFDRLGRRAGRPLRQMPFDDWVSLWEDNRDAPLYPLLSMFRDNMYAGRSTVELYQDTYLWDCTNVEEHLRGSAVREPEFDDRLLDLYLAGLGGSAMR</sequence>
<dbReference type="PROSITE" id="PS00012">
    <property type="entry name" value="PHOSPHOPANTETHEINE"/>
    <property type="match status" value="1"/>
</dbReference>
<organism evidence="4 5">
    <name type="scientific">Pseudomonas aeruginosa (strain UCBPP-PA14)</name>
    <dbReference type="NCBI Taxonomy" id="208963"/>
    <lineage>
        <taxon>Bacteria</taxon>
        <taxon>Pseudomonadati</taxon>
        <taxon>Pseudomonadota</taxon>
        <taxon>Gammaproteobacteria</taxon>
        <taxon>Pseudomonadales</taxon>
        <taxon>Pseudomonadaceae</taxon>
        <taxon>Pseudomonas</taxon>
    </lineage>
</organism>
<dbReference type="RefSeq" id="WP_003137623.1">
    <property type="nucleotide sequence ID" value="NC_008463.1"/>
</dbReference>
<evidence type="ECO:0000256" key="1">
    <source>
        <dbReference type="ARBA" id="ARBA00022450"/>
    </source>
</evidence>
<keyword evidence="1" id="KW-0596">Phosphopantetheine</keyword>
<dbReference type="Pfam" id="PF13193">
    <property type="entry name" value="AMP-binding_C"/>
    <property type="match status" value="1"/>
</dbReference>
<evidence type="ECO:0000313" key="4">
    <source>
        <dbReference type="EMBL" id="ABJ13350.1"/>
    </source>
</evidence>
<dbReference type="NCBIfam" id="TIGR01746">
    <property type="entry name" value="Thioester-redct"/>
    <property type="match status" value="1"/>
</dbReference>
<dbReference type="HOGENOM" id="CLU_000022_2_17_6"/>
<dbReference type="InterPro" id="IPR036736">
    <property type="entry name" value="ACP-like_sf"/>
</dbReference>
<dbReference type="SMART" id="SM00823">
    <property type="entry name" value="PKS_PP"/>
    <property type="match status" value="1"/>
</dbReference>
<dbReference type="CDD" id="cd17651">
    <property type="entry name" value="A_NRPS_VisG_like"/>
    <property type="match status" value="1"/>
</dbReference>
<dbReference type="Pfam" id="PF00501">
    <property type="entry name" value="AMP-binding"/>
    <property type="match status" value="1"/>
</dbReference>
<evidence type="ECO:0000256" key="2">
    <source>
        <dbReference type="ARBA" id="ARBA00022553"/>
    </source>
</evidence>
<dbReference type="SUPFAM" id="SSF47336">
    <property type="entry name" value="ACP-like"/>
    <property type="match status" value="1"/>
</dbReference>
<dbReference type="InterPro" id="IPR042099">
    <property type="entry name" value="ANL_N_sf"/>
</dbReference>
<dbReference type="Proteomes" id="UP000000653">
    <property type="component" value="Chromosome"/>
</dbReference>
<dbReference type="Pfam" id="PF00550">
    <property type="entry name" value="PP-binding"/>
    <property type="match status" value="1"/>
</dbReference>